<keyword evidence="3" id="KW-1185">Reference proteome</keyword>
<dbReference type="Pfam" id="PF13275">
    <property type="entry name" value="S4_2"/>
    <property type="match status" value="1"/>
</dbReference>
<dbReference type="EMBL" id="BAAAHE010000016">
    <property type="protein sequence ID" value="GAA0618806.1"/>
    <property type="molecule type" value="Genomic_DNA"/>
</dbReference>
<reference evidence="2 3" key="1">
    <citation type="journal article" date="2019" name="Int. J. Syst. Evol. Microbiol.">
        <title>The Global Catalogue of Microorganisms (GCM) 10K type strain sequencing project: providing services to taxonomists for standard genome sequencing and annotation.</title>
        <authorList>
            <consortium name="The Broad Institute Genomics Platform"/>
            <consortium name="The Broad Institute Genome Sequencing Center for Infectious Disease"/>
            <person name="Wu L."/>
            <person name="Ma J."/>
        </authorList>
    </citation>
    <scope>NUCLEOTIDE SEQUENCE [LARGE SCALE GENOMIC DNA]</scope>
    <source>
        <strain evidence="2 3">JCM 10671</strain>
    </source>
</reference>
<dbReference type="Gene3D" id="3.10.290.10">
    <property type="entry name" value="RNA-binding S4 domain"/>
    <property type="match status" value="1"/>
</dbReference>
<accession>A0ABN1GT73</accession>
<dbReference type="RefSeq" id="WP_344604495.1">
    <property type="nucleotide sequence ID" value="NZ_BAAAHE010000016.1"/>
</dbReference>
<dbReference type="SUPFAM" id="SSF55174">
    <property type="entry name" value="Alpha-L RNA-binding motif"/>
    <property type="match status" value="1"/>
</dbReference>
<comment type="caution">
    <text evidence="2">The sequence shown here is derived from an EMBL/GenBank/DDBJ whole genome shotgun (WGS) entry which is preliminary data.</text>
</comment>
<organism evidence="2 3">
    <name type="scientific">Sporichthya brevicatena</name>
    <dbReference type="NCBI Taxonomy" id="171442"/>
    <lineage>
        <taxon>Bacteria</taxon>
        <taxon>Bacillati</taxon>
        <taxon>Actinomycetota</taxon>
        <taxon>Actinomycetes</taxon>
        <taxon>Sporichthyales</taxon>
        <taxon>Sporichthyaceae</taxon>
        <taxon>Sporichthya</taxon>
    </lineage>
</organism>
<evidence type="ECO:0000256" key="1">
    <source>
        <dbReference type="PROSITE-ProRule" id="PRU00182"/>
    </source>
</evidence>
<dbReference type="Proteomes" id="UP001500957">
    <property type="component" value="Unassembled WGS sequence"/>
</dbReference>
<sequence>MTSTGEFHLDGQEHVLLQSLLQIAGLCDTGGEAKLLILDGQVTVDGEVETRRGKKIRAGQRVTCGDVDIEVMP</sequence>
<proteinExistence type="predicted"/>
<gene>
    <name evidence="2" type="ORF">GCM10009547_21470</name>
</gene>
<dbReference type="CDD" id="cd00165">
    <property type="entry name" value="S4"/>
    <property type="match status" value="1"/>
</dbReference>
<dbReference type="InterPro" id="IPR036986">
    <property type="entry name" value="S4_RNA-bd_sf"/>
</dbReference>
<dbReference type="PROSITE" id="PS50889">
    <property type="entry name" value="S4"/>
    <property type="match status" value="1"/>
</dbReference>
<evidence type="ECO:0000313" key="2">
    <source>
        <dbReference type="EMBL" id="GAA0618806.1"/>
    </source>
</evidence>
<keyword evidence="1" id="KW-0694">RNA-binding</keyword>
<evidence type="ECO:0000313" key="3">
    <source>
        <dbReference type="Proteomes" id="UP001500957"/>
    </source>
</evidence>
<name>A0ABN1GT73_9ACTN</name>
<protein>
    <submittedName>
        <fullName evidence="2">RNA-binding S4 domain-containing protein</fullName>
    </submittedName>
</protein>